<dbReference type="PANTHER" id="PTHR24179:SF29">
    <property type="entry name" value="LD46604P"/>
    <property type="match status" value="1"/>
</dbReference>
<feature type="compositionally biased region" description="Acidic residues" evidence="4">
    <location>
        <begin position="329"/>
        <end position="359"/>
    </location>
</feature>
<dbReference type="GO" id="GO:0004857">
    <property type="term" value="F:enzyme inhibitor activity"/>
    <property type="evidence" value="ECO:0007669"/>
    <property type="project" value="TreeGrafter"/>
</dbReference>
<evidence type="ECO:0000256" key="4">
    <source>
        <dbReference type="SAM" id="MobiDB-lite"/>
    </source>
</evidence>
<dbReference type="AlphaFoldDB" id="A0A9Q0I492"/>
<evidence type="ECO:0000256" key="5">
    <source>
        <dbReference type="SAM" id="Phobius"/>
    </source>
</evidence>
<organism evidence="6 7">
    <name type="scientific">Muraenolepis orangiensis</name>
    <name type="common">Patagonian moray cod</name>
    <dbReference type="NCBI Taxonomy" id="630683"/>
    <lineage>
        <taxon>Eukaryota</taxon>
        <taxon>Metazoa</taxon>
        <taxon>Chordata</taxon>
        <taxon>Craniata</taxon>
        <taxon>Vertebrata</taxon>
        <taxon>Euteleostomi</taxon>
        <taxon>Actinopterygii</taxon>
        <taxon>Neopterygii</taxon>
        <taxon>Teleostei</taxon>
        <taxon>Neoteleostei</taxon>
        <taxon>Acanthomorphata</taxon>
        <taxon>Zeiogadaria</taxon>
        <taxon>Gadariae</taxon>
        <taxon>Gadiformes</taxon>
        <taxon>Muraenolepidoidei</taxon>
        <taxon>Muraenolepididae</taxon>
        <taxon>Muraenolepis</taxon>
    </lineage>
</organism>
<sequence>MTGKHRKAKSAKHEDNFFKHDVPESEVRDAGSNTSFTVQFVLLLMMVVGGATVSWFCVQQHQTVGHLTDIYTGMQMKIEHSSDGVQKRFDALEDSFAMAQKQAGVAMATAEQLKASDLPAQALSLHIEMKARLAEVQQAAASAEQLGLLHGALQGKSEELEVVRLQVEELGALSAQLAQRVEALAGGLGQADAALDGQATELRGLKAQLGAHGSQLEASSLEVSAVREMLEAEHSSRVLEPEGEAPVEPEEVVAAAAPPLPEEVVPTAAEEPVVEEPVVEEPEQEDGDEAQPEEEQEAPTAAPVEQEVVEMEEVAEEEEVHEESSPEPQEVEVEEAREEEEETAEEEQEVAEEEEEEEAAAAAASEGDAVEEEGIAEDNEYLPRAFLTPVRDEEAESQRKARSRQARQTRRSTQEGNVQSRLGTHAESPEHSLTSASALCVPPDISIVNRTSCRASERWTRDENQNPINGEDRLPVDTEQQDELDNSMEHTAASHTQNSNNPEQPHHKVRKSDRDKRLEYKRGDLDDFSPSVLSQSSPEQSVWPAANQSCQRVLDSGGLGESTTEKPLGRMGSYTRRETRLASLSKQEEGSGTGDYKKMYETALHENDKLKSRLRDSKQELAKIRSQLDKAAPLLARVQALRRGNQWLLAENRAMLRVLSRLSDPTAAHLPETEDL</sequence>
<feature type="compositionally biased region" description="Acidic residues" evidence="4">
    <location>
        <begin position="307"/>
        <end position="321"/>
    </location>
</feature>
<evidence type="ECO:0000256" key="2">
    <source>
        <dbReference type="ARBA" id="ARBA00023043"/>
    </source>
</evidence>
<protein>
    <submittedName>
        <fullName evidence="6">Uncharacterized protein</fullName>
    </submittedName>
</protein>
<reference evidence="6" key="1">
    <citation type="submission" date="2022-07" db="EMBL/GenBank/DDBJ databases">
        <title>Chromosome-level genome of Muraenolepis orangiensis.</title>
        <authorList>
            <person name="Kim J."/>
        </authorList>
    </citation>
    <scope>NUCLEOTIDE SEQUENCE</scope>
    <source>
        <strain evidence="6">KU_S4_2022</strain>
        <tissue evidence="6">Muscle</tissue>
    </source>
</reference>
<dbReference type="Gene3D" id="6.10.140.390">
    <property type="match status" value="1"/>
</dbReference>
<keyword evidence="3" id="KW-0175">Coiled coil</keyword>
<keyword evidence="5" id="KW-0472">Membrane</keyword>
<comment type="caution">
    <text evidence="6">The sequence shown here is derived from an EMBL/GenBank/DDBJ whole genome shotgun (WGS) entry which is preliminary data.</text>
</comment>
<keyword evidence="7" id="KW-1185">Reference proteome</keyword>
<feature type="compositionally biased region" description="Acidic residues" evidence="4">
    <location>
        <begin position="272"/>
        <end position="297"/>
    </location>
</feature>
<keyword evidence="1" id="KW-0677">Repeat</keyword>
<feature type="compositionally biased region" description="Basic and acidic residues" evidence="4">
    <location>
        <begin position="390"/>
        <end position="399"/>
    </location>
</feature>
<dbReference type="EMBL" id="JANIIK010000117">
    <property type="protein sequence ID" value="KAJ3586302.1"/>
    <property type="molecule type" value="Genomic_DNA"/>
</dbReference>
<evidence type="ECO:0000313" key="7">
    <source>
        <dbReference type="Proteomes" id="UP001148018"/>
    </source>
</evidence>
<accession>A0A9Q0I492</accession>
<dbReference type="Gene3D" id="6.10.250.1820">
    <property type="match status" value="1"/>
</dbReference>
<feature type="compositionally biased region" description="Basic and acidic residues" evidence="4">
    <location>
        <begin position="512"/>
        <end position="525"/>
    </location>
</feature>
<feature type="coiled-coil region" evidence="3">
    <location>
        <begin position="600"/>
        <end position="627"/>
    </location>
</feature>
<dbReference type="CDD" id="cd21930">
    <property type="entry name" value="IPD_PPP1R12"/>
    <property type="match status" value="1"/>
</dbReference>
<keyword evidence="5" id="KW-0812">Transmembrane</keyword>
<proteinExistence type="predicted"/>
<feature type="transmembrane region" description="Helical" evidence="5">
    <location>
        <begin position="36"/>
        <end position="56"/>
    </location>
</feature>
<dbReference type="PANTHER" id="PTHR24179">
    <property type="entry name" value="PROTEIN PHOSPHATASE 1 REGULATORY SUBUNIT 12"/>
    <property type="match status" value="1"/>
</dbReference>
<evidence type="ECO:0000313" key="6">
    <source>
        <dbReference type="EMBL" id="KAJ3586302.1"/>
    </source>
</evidence>
<dbReference type="GO" id="GO:0005737">
    <property type="term" value="C:cytoplasm"/>
    <property type="evidence" value="ECO:0007669"/>
    <property type="project" value="TreeGrafter"/>
</dbReference>
<keyword evidence="5" id="KW-1133">Transmembrane helix</keyword>
<gene>
    <name evidence="6" type="ORF">NHX12_012702</name>
</gene>
<dbReference type="GO" id="GO:0019208">
    <property type="term" value="F:phosphatase regulator activity"/>
    <property type="evidence" value="ECO:0007669"/>
    <property type="project" value="TreeGrafter"/>
</dbReference>
<feature type="compositionally biased region" description="Polar residues" evidence="4">
    <location>
        <begin position="531"/>
        <end position="547"/>
    </location>
</feature>
<feature type="compositionally biased region" description="Low complexity" evidence="4">
    <location>
        <begin position="259"/>
        <end position="271"/>
    </location>
</feature>
<dbReference type="InterPro" id="IPR051226">
    <property type="entry name" value="PP1_Regulatory_Subunit"/>
</dbReference>
<dbReference type="OrthoDB" id="539213at2759"/>
<feature type="compositionally biased region" description="Polar residues" evidence="4">
    <location>
        <begin position="493"/>
        <end position="503"/>
    </location>
</feature>
<keyword evidence="2" id="KW-0040">ANK repeat</keyword>
<feature type="compositionally biased region" description="Acidic residues" evidence="4">
    <location>
        <begin position="368"/>
        <end position="380"/>
    </location>
</feature>
<dbReference type="Proteomes" id="UP001148018">
    <property type="component" value="Unassembled WGS sequence"/>
</dbReference>
<feature type="compositionally biased region" description="Basic and acidic residues" evidence="4">
    <location>
        <begin position="455"/>
        <end position="476"/>
    </location>
</feature>
<feature type="region of interest" description="Disordered" evidence="4">
    <location>
        <begin position="259"/>
        <end position="547"/>
    </location>
</feature>
<evidence type="ECO:0000256" key="1">
    <source>
        <dbReference type="ARBA" id="ARBA00022737"/>
    </source>
</evidence>
<name>A0A9Q0I492_9TELE</name>
<feature type="compositionally biased region" description="Basic residues" evidence="4">
    <location>
        <begin position="400"/>
        <end position="410"/>
    </location>
</feature>
<evidence type="ECO:0000256" key="3">
    <source>
        <dbReference type="SAM" id="Coils"/>
    </source>
</evidence>